<dbReference type="Proteomes" id="UP000609879">
    <property type="component" value="Unassembled WGS sequence"/>
</dbReference>
<dbReference type="InterPro" id="IPR010982">
    <property type="entry name" value="Lambda_DNA-bd_dom_sf"/>
</dbReference>
<accession>A0ABQ3XZS1</accession>
<dbReference type="EMBL" id="BOMI01000033">
    <property type="protein sequence ID" value="GID73246.1"/>
    <property type="molecule type" value="Genomic_DNA"/>
</dbReference>
<sequence length="83" mass="9426">MSDAATVVRRVIPDEPPKLRKDVYFAACRAKGATTEKDRVRLFGMPRRSVFRYENDEVVPLLSTAQWIASQLDCTVDELWPAA</sequence>
<dbReference type="SUPFAM" id="SSF47413">
    <property type="entry name" value="lambda repressor-like DNA-binding domains"/>
    <property type="match status" value="1"/>
</dbReference>
<reference evidence="2 3" key="1">
    <citation type="submission" date="2021-01" db="EMBL/GenBank/DDBJ databases">
        <title>Whole genome shotgun sequence of Actinoplanes deccanensis NBRC 13994.</title>
        <authorList>
            <person name="Komaki H."/>
            <person name="Tamura T."/>
        </authorList>
    </citation>
    <scope>NUCLEOTIDE SEQUENCE [LARGE SCALE GENOMIC DNA]</scope>
    <source>
        <strain evidence="2 3">NBRC 13994</strain>
    </source>
</reference>
<protein>
    <recommendedName>
        <fullName evidence="1">HTH cro/C1-type domain-containing protein</fullName>
    </recommendedName>
</protein>
<evidence type="ECO:0000313" key="2">
    <source>
        <dbReference type="EMBL" id="GID73246.1"/>
    </source>
</evidence>
<evidence type="ECO:0000259" key="1">
    <source>
        <dbReference type="PROSITE" id="PS50943"/>
    </source>
</evidence>
<dbReference type="InterPro" id="IPR001387">
    <property type="entry name" value="Cro/C1-type_HTH"/>
</dbReference>
<proteinExistence type="predicted"/>
<feature type="domain" description="HTH cro/C1-type" evidence="1">
    <location>
        <begin position="44"/>
        <end position="79"/>
    </location>
</feature>
<dbReference type="CDD" id="cd00093">
    <property type="entry name" value="HTH_XRE"/>
    <property type="match status" value="1"/>
</dbReference>
<name>A0ABQ3XZS1_9ACTN</name>
<gene>
    <name evidence="2" type="ORF">Ade02nite_18870</name>
</gene>
<dbReference type="PROSITE" id="PS50943">
    <property type="entry name" value="HTH_CROC1"/>
    <property type="match status" value="1"/>
</dbReference>
<evidence type="ECO:0000313" key="3">
    <source>
        <dbReference type="Proteomes" id="UP000609879"/>
    </source>
</evidence>
<dbReference type="RefSeq" id="WP_203761176.1">
    <property type="nucleotide sequence ID" value="NZ_BAAABO010000029.1"/>
</dbReference>
<organism evidence="2 3">
    <name type="scientific">Paractinoplanes deccanensis</name>
    <dbReference type="NCBI Taxonomy" id="113561"/>
    <lineage>
        <taxon>Bacteria</taxon>
        <taxon>Bacillati</taxon>
        <taxon>Actinomycetota</taxon>
        <taxon>Actinomycetes</taxon>
        <taxon>Micromonosporales</taxon>
        <taxon>Micromonosporaceae</taxon>
        <taxon>Paractinoplanes</taxon>
    </lineage>
</organism>
<comment type="caution">
    <text evidence="2">The sequence shown here is derived from an EMBL/GenBank/DDBJ whole genome shotgun (WGS) entry which is preliminary data.</text>
</comment>
<keyword evidence="3" id="KW-1185">Reference proteome</keyword>